<evidence type="ECO:0000259" key="1">
    <source>
        <dbReference type="Pfam" id="PF14024"/>
    </source>
</evidence>
<dbReference type="EMBL" id="LAZR01022343">
    <property type="protein sequence ID" value="KKL82186.1"/>
    <property type="molecule type" value="Genomic_DNA"/>
</dbReference>
<feature type="domain" description="DUF4240" evidence="1">
    <location>
        <begin position="33"/>
        <end position="135"/>
    </location>
</feature>
<dbReference type="Pfam" id="PF14024">
    <property type="entry name" value="DUF4240"/>
    <property type="match status" value="1"/>
</dbReference>
<comment type="caution">
    <text evidence="2">The sequence shown here is derived from an EMBL/GenBank/DDBJ whole genome shotgun (WGS) entry which is preliminary data.</text>
</comment>
<dbReference type="AlphaFoldDB" id="A0A0F9FV50"/>
<protein>
    <recommendedName>
        <fullName evidence="1">DUF4240 domain-containing protein</fullName>
    </recommendedName>
</protein>
<reference evidence="2" key="1">
    <citation type="journal article" date="2015" name="Nature">
        <title>Complex archaea that bridge the gap between prokaryotes and eukaryotes.</title>
        <authorList>
            <person name="Spang A."/>
            <person name="Saw J.H."/>
            <person name="Jorgensen S.L."/>
            <person name="Zaremba-Niedzwiedzka K."/>
            <person name="Martijn J."/>
            <person name="Lind A.E."/>
            <person name="van Eijk R."/>
            <person name="Schleper C."/>
            <person name="Guy L."/>
            <person name="Ettema T.J."/>
        </authorList>
    </citation>
    <scope>NUCLEOTIDE SEQUENCE</scope>
</reference>
<proteinExistence type="predicted"/>
<accession>A0A0F9FV50</accession>
<dbReference type="InterPro" id="IPR025334">
    <property type="entry name" value="DUF4240"/>
</dbReference>
<gene>
    <name evidence="2" type="ORF">LCGC14_1987280</name>
</gene>
<organism evidence="2">
    <name type="scientific">marine sediment metagenome</name>
    <dbReference type="NCBI Taxonomy" id="412755"/>
    <lineage>
        <taxon>unclassified sequences</taxon>
        <taxon>metagenomes</taxon>
        <taxon>ecological metagenomes</taxon>
    </lineage>
</organism>
<name>A0A0F9FV50_9ZZZZ</name>
<evidence type="ECO:0000313" key="2">
    <source>
        <dbReference type="EMBL" id="KKL82186.1"/>
    </source>
</evidence>
<sequence>MKETKDNILSKGKLAERLIELQKRKPILLNFGSFWDLIEKTRKESKDNPYLQEELLIIELVSYSVEDIIMFDEIFSSFCSKLESSEGLAQELVQNFDMFLSDDGWYYMCLGIVALGSELYTMALFDAPKFIKFLKAGRFGHPRNIEHEFYAIHCHVLDQVFGDSDLEFIISLRDRLETKIKKMGDDLEAWHLNELRQKIKE</sequence>